<dbReference type="InterPro" id="IPR010093">
    <property type="entry name" value="SinI_DNA-bd"/>
</dbReference>
<dbReference type="InterPro" id="IPR041657">
    <property type="entry name" value="HTH_17"/>
</dbReference>
<organism evidence="3 4">
    <name type="scientific">Dyella marensis</name>
    <dbReference type="NCBI Taxonomy" id="500610"/>
    <lineage>
        <taxon>Bacteria</taxon>
        <taxon>Pseudomonadati</taxon>
        <taxon>Pseudomonadota</taxon>
        <taxon>Gammaproteobacteria</taxon>
        <taxon>Lysobacterales</taxon>
        <taxon>Rhodanobacteraceae</taxon>
        <taxon>Dyella</taxon>
    </lineage>
</organism>
<feature type="region of interest" description="Disordered" evidence="1">
    <location>
        <begin position="1"/>
        <end position="22"/>
    </location>
</feature>
<evidence type="ECO:0000313" key="4">
    <source>
        <dbReference type="Proteomes" id="UP000199477"/>
    </source>
</evidence>
<gene>
    <name evidence="3" type="ORF">SAMN02799615_01776</name>
</gene>
<proteinExistence type="predicted"/>
<feature type="domain" description="Helix-turn-helix" evidence="2">
    <location>
        <begin position="81"/>
        <end position="129"/>
    </location>
</feature>
<reference evidence="4" key="1">
    <citation type="submission" date="2016-10" db="EMBL/GenBank/DDBJ databases">
        <authorList>
            <person name="Varghese N."/>
            <person name="Submissions S."/>
        </authorList>
    </citation>
    <scope>NUCLEOTIDE SEQUENCE [LARGE SCALE GENOMIC DNA]</scope>
    <source>
        <strain evidence="4">UNC178MFTsu3.1</strain>
    </source>
</reference>
<name>A0A1I2DR40_9GAMM</name>
<dbReference type="Pfam" id="PF12728">
    <property type="entry name" value="HTH_17"/>
    <property type="match status" value="1"/>
</dbReference>
<keyword evidence="4" id="KW-1185">Reference proteome</keyword>
<evidence type="ECO:0000313" key="3">
    <source>
        <dbReference type="EMBL" id="SFE82996.1"/>
    </source>
</evidence>
<dbReference type="EMBL" id="FONH01000004">
    <property type="protein sequence ID" value="SFE82996.1"/>
    <property type="molecule type" value="Genomic_DNA"/>
</dbReference>
<evidence type="ECO:0000259" key="2">
    <source>
        <dbReference type="Pfam" id="PF12728"/>
    </source>
</evidence>
<accession>A0A1I2DR40</accession>
<dbReference type="STRING" id="500610.SAMN02799615_01776"/>
<dbReference type="AlphaFoldDB" id="A0A1I2DR40"/>
<dbReference type="GO" id="GO:0003677">
    <property type="term" value="F:DNA binding"/>
    <property type="evidence" value="ECO:0007669"/>
    <property type="project" value="InterPro"/>
</dbReference>
<dbReference type="NCBIfam" id="TIGR01764">
    <property type="entry name" value="excise"/>
    <property type="match status" value="1"/>
</dbReference>
<evidence type="ECO:0000256" key="1">
    <source>
        <dbReference type="SAM" id="MobiDB-lite"/>
    </source>
</evidence>
<dbReference type="Proteomes" id="UP000199477">
    <property type="component" value="Unassembled WGS sequence"/>
</dbReference>
<protein>
    <submittedName>
        <fullName evidence="3">DNA binding domain-containing protein, excisionase family</fullName>
    </submittedName>
</protein>
<sequence length="151" mass="16382">MTAPRQATPSLPPTPEEAETARSSSRLLAACLGDGGTRRIKVIDGDEIIDVPVTALRMLVEILANMAEGKAVNIIPVKAELTTQQAADFLHVSRPYLVSLLEAGEIEFHKTGTHRRIYASDLLAYRQKRDAQSKSALDELAAQAQELGLGY</sequence>